<evidence type="ECO:0000313" key="2">
    <source>
        <dbReference type="Proteomes" id="UP000287910"/>
    </source>
</evidence>
<keyword evidence="2" id="KW-1185">Reference proteome</keyword>
<proteinExistence type="predicted"/>
<dbReference type="Proteomes" id="UP000287910">
    <property type="component" value="Unassembled WGS sequence"/>
</dbReference>
<accession>A0A432LEN0</accession>
<reference evidence="1 2" key="1">
    <citation type="submission" date="2018-12" db="EMBL/GenBank/DDBJ databases">
        <title>Lysinibacillus antri sp. nov., isolated from a cave soil.</title>
        <authorList>
            <person name="Narsing Rao M.P."/>
            <person name="Zhang H."/>
            <person name="Dong Z.-Y."/>
            <person name="Niu X.-K."/>
            <person name="Zhang K."/>
            <person name="Fang B.-Z."/>
            <person name="Kang Y.-Q."/>
            <person name="Xiao M."/>
            <person name="Li W.-J."/>
        </authorList>
    </citation>
    <scope>NUCLEOTIDE SEQUENCE [LARGE SCALE GENOMIC DNA]</scope>
    <source>
        <strain evidence="1 2">SYSU K30002</strain>
    </source>
</reference>
<dbReference type="RefSeq" id="WP_126657826.1">
    <property type="nucleotide sequence ID" value="NZ_RYYR01000004.1"/>
</dbReference>
<sequence length="108" mass="12153">MNEDLAKIADQLGDGMTNINDIRYSVVSGHFQNNPGKRALLLIFPFPFLIIGKIVDVVSDFVVIKAEVTNVTELDDEEFRVHLDDIEVFYIEQPDGPKIPDIRTGKHA</sequence>
<name>A0A432LEN0_9BACI</name>
<gene>
    <name evidence="1" type="ORF">EK386_04480</name>
</gene>
<comment type="caution">
    <text evidence="1">The sequence shown here is derived from an EMBL/GenBank/DDBJ whole genome shotgun (WGS) entry which is preliminary data.</text>
</comment>
<dbReference type="AlphaFoldDB" id="A0A432LEN0"/>
<evidence type="ECO:0000313" key="1">
    <source>
        <dbReference type="EMBL" id="RUL55586.1"/>
    </source>
</evidence>
<organism evidence="1 2">
    <name type="scientific">Lysinibacillus antri</name>
    <dbReference type="NCBI Taxonomy" id="2498145"/>
    <lineage>
        <taxon>Bacteria</taxon>
        <taxon>Bacillati</taxon>
        <taxon>Bacillota</taxon>
        <taxon>Bacilli</taxon>
        <taxon>Bacillales</taxon>
        <taxon>Bacillaceae</taxon>
        <taxon>Lysinibacillus</taxon>
    </lineage>
</organism>
<dbReference type="EMBL" id="RYYR01000004">
    <property type="protein sequence ID" value="RUL55586.1"/>
    <property type="molecule type" value="Genomic_DNA"/>
</dbReference>
<protein>
    <submittedName>
        <fullName evidence="1">Uncharacterized protein</fullName>
    </submittedName>
</protein>